<dbReference type="Proteomes" id="UP000199032">
    <property type="component" value="Unassembled WGS sequence"/>
</dbReference>
<dbReference type="AlphaFoldDB" id="A0A0S4LHG9"/>
<accession>A0A0S4LHG9</accession>
<dbReference type="STRING" id="1742972.COMA1_30333"/>
<dbReference type="PROSITE" id="PS51257">
    <property type="entry name" value="PROKAR_LIPOPROTEIN"/>
    <property type="match status" value="1"/>
</dbReference>
<reference evidence="2 3" key="1">
    <citation type="submission" date="2015-10" db="EMBL/GenBank/DDBJ databases">
        <authorList>
            <person name="Gilbert D.G."/>
        </authorList>
    </citation>
    <scope>NUCLEOTIDE SEQUENCE [LARGE SCALE GENOMIC DNA]</scope>
    <source>
        <strain evidence="2">COMA1</strain>
    </source>
</reference>
<name>A0A0S4LHG9_9BACT</name>
<feature type="compositionally biased region" description="Polar residues" evidence="1">
    <location>
        <begin position="174"/>
        <end position="193"/>
    </location>
</feature>
<organism evidence="2 3">
    <name type="scientific">Candidatus Nitrospira nitrosa</name>
    <dbReference type="NCBI Taxonomy" id="1742972"/>
    <lineage>
        <taxon>Bacteria</taxon>
        <taxon>Pseudomonadati</taxon>
        <taxon>Nitrospirota</taxon>
        <taxon>Nitrospiria</taxon>
        <taxon>Nitrospirales</taxon>
        <taxon>Nitrospiraceae</taxon>
        <taxon>Nitrospira</taxon>
    </lineage>
</organism>
<gene>
    <name evidence="2" type="ORF">COMA1_30333</name>
</gene>
<feature type="compositionally biased region" description="Basic and acidic residues" evidence="1">
    <location>
        <begin position="194"/>
        <end position="204"/>
    </location>
</feature>
<dbReference type="EMBL" id="CZQA01000009">
    <property type="protein sequence ID" value="CUS36949.1"/>
    <property type="molecule type" value="Genomic_DNA"/>
</dbReference>
<evidence type="ECO:0000256" key="1">
    <source>
        <dbReference type="SAM" id="MobiDB-lite"/>
    </source>
</evidence>
<evidence type="ECO:0000313" key="3">
    <source>
        <dbReference type="Proteomes" id="UP000199032"/>
    </source>
</evidence>
<keyword evidence="3" id="KW-1185">Reference proteome</keyword>
<dbReference type="OrthoDB" id="9778500at2"/>
<dbReference type="RefSeq" id="WP_090749471.1">
    <property type="nucleotide sequence ID" value="NZ_CZQA01000009.1"/>
</dbReference>
<evidence type="ECO:0008006" key="4">
    <source>
        <dbReference type="Google" id="ProtNLM"/>
    </source>
</evidence>
<proteinExistence type="predicted"/>
<sequence length="426" mass="46624">MLRPRRSYTWLLVPLVLLSCGKVGSLFGSKTDPCSLVTVAEAQQALGEPVEEGAPSEPKTCLFKAHRNEGNTVTVQLHDSAGQDRKAWFNKERLRRDSQLIPGLGEGAVRINSASLSRLTFLHEDELITVIVASTKQKHLADAVTRLSRTVAERYGATLTATIPSTLTSSVADLSSSRDAGSRTAPVTLTQTRPAHETLQDGPKKSTPIDPTSLIGTWHTRISRGTTQHDLLLVIKPNLEWSLSSMMEFDGILNAESGLWSLERANTFKGLGWKGTYRITTPNSFATTGSVQANWKRVVTDQPPSRVPAELWNLRREATSVPVFQLKTVDPDLIGQWEGSGTYAGGPATFVWAIQPSAATDLLIVDSLKGTVRSKDGLPQLHPAQKKQPRVSVIAFNDHGFTTTDGKTNLKWNKLQQSESTETRQL</sequence>
<protein>
    <recommendedName>
        <fullName evidence="4">Lipoprotein</fullName>
    </recommendedName>
</protein>
<evidence type="ECO:0000313" key="2">
    <source>
        <dbReference type="EMBL" id="CUS36949.1"/>
    </source>
</evidence>
<feature type="region of interest" description="Disordered" evidence="1">
    <location>
        <begin position="174"/>
        <end position="212"/>
    </location>
</feature>